<feature type="coiled-coil region" evidence="1">
    <location>
        <begin position="18"/>
        <end position="52"/>
    </location>
</feature>
<protein>
    <submittedName>
        <fullName evidence="3">Uncharacterized protein</fullName>
    </submittedName>
</protein>
<gene>
    <name evidence="3" type="ORF">M5K25_013369</name>
</gene>
<sequence length="113" mass="12645">MAKKKNAPAARTSISKDIHDLKTLNSDLVKEVAELRKQIELLRSRLDSLTADRGKAESGYGRTKCHGNAAACSATWRKPGKHEKIRKKIWIFYPITITAIFFVSMAVVSFLQA</sequence>
<keyword evidence="1" id="KW-0175">Coiled coil</keyword>
<feature type="transmembrane region" description="Helical" evidence="2">
    <location>
        <begin position="90"/>
        <end position="111"/>
    </location>
</feature>
<evidence type="ECO:0000313" key="3">
    <source>
        <dbReference type="EMBL" id="KAL0915902.1"/>
    </source>
</evidence>
<evidence type="ECO:0000256" key="2">
    <source>
        <dbReference type="SAM" id="Phobius"/>
    </source>
</evidence>
<keyword evidence="2" id="KW-0472">Membrane</keyword>
<comment type="caution">
    <text evidence="3">The sequence shown here is derived from an EMBL/GenBank/DDBJ whole genome shotgun (WGS) entry which is preliminary data.</text>
</comment>
<keyword evidence="2" id="KW-1133">Transmembrane helix</keyword>
<accession>A0ABD0USW0</accession>
<keyword evidence="2" id="KW-0812">Transmembrane</keyword>
<keyword evidence="4" id="KW-1185">Reference proteome</keyword>
<reference evidence="3 4" key="1">
    <citation type="journal article" date="2024" name="Plant Biotechnol. J.">
        <title>Dendrobium thyrsiflorum genome and its molecular insights into genes involved in important horticultural traits.</title>
        <authorList>
            <person name="Chen B."/>
            <person name="Wang J.Y."/>
            <person name="Zheng P.J."/>
            <person name="Li K.L."/>
            <person name="Liang Y.M."/>
            <person name="Chen X.F."/>
            <person name="Zhang C."/>
            <person name="Zhao X."/>
            <person name="He X."/>
            <person name="Zhang G.Q."/>
            <person name="Liu Z.J."/>
            <person name="Xu Q."/>
        </authorList>
    </citation>
    <scope>NUCLEOTIDE SEQUENCE [LARGE SCALE GENOMIC DNA]</scope>
    <source>
        <strain evidence="3">GZMU011</strain>
    </source>
</reference>
<dbReference type="AlphaFoldDB" id="A0ABD0USW0"/>
<organism evidence="3 4">
    <name type="scientific">Dendrobium thyrsiflorum</name>
    <name type="common">Pinecone-like raceme dendrobium</name>
    <name type="synonym">Orchid</name>
    <dbReference type="NCBI Taxonomy" id="117978"/>
    <lineage>
        <taxon>Eukaryota</taxon>
        <taxon>Viridiplantae</taxon>
        <taxon>Streptophyta</taxon>
        <taxon>Embryophyta</taxon>
        <taxon>Tracheophyta</taxon>
        <taxon>Spermatophyta</taxon>
        <taxon>Magnoliopsida</taxon>
        <taxon>Liliopsida</taxon>
        <taxon>Asparagales</taxon>
        <taxon>Orchidaceae</taxon>
        <taxon>Epidendroideae</taxon>
        <taxon>Malaxideae</taxon>
        <taxon>Dendrobiinae</taxon>
        <taxon>Dendrobium</taxon>
    </lineage>
</organism>
<evidence type="ECO:0000256" key="1">
    <source>
        <dbReference type="SAM" id="Coils"/>
    </source>
</evidence>
<dbReference type="Proteomes" id="UP001552299">
    <property type="component" value="Unassembled WGS sequence"/>
</dbReference>
<evidence type="ECO:0000313" key="4">
    <source>
        <dbReference type="Proteomes" id="UP001552299"/>
    </source>
</evidence>
<dbReference type="EMBL" id="JANQDX010000011">
    <property type="protein sequence ID" value="KAL0915902.1"/>
    <property type="molecule type" value="Genomic_DNA"/>
</dbReference>
<name>A0ABD0USW0_DENTH</name>
<proteinExistence type="predicted"/>